<proteinExistence type="predicted"/>
<feature type="compositionally biased region" description="Basic residues" evidence="1">
    <location>
        <begin position="75"/>
        <end position="94"/>
    </location>
</feature>
<evidence type="ECO:0000313" key="2">
    <source>
        <dbReference type="EMBL" id="CAA9416589.1"/>
    </source>
</evidence>
<reference evidence="2" key="1">
    <citation type="submission" date="2020-02" db="EMBL/GenBank/DDBJ databases">
        <authorList>
            <person name="Meier V. D."/>
        </authorList>
    </citation>
    <scope>NUCLEOTIDE SEQUENCE</scope>
    <source>
        <strain evidence="2">AVDCRST_MAG82</strain>
    </source>
</reference>
<feature type="region of interest" description="Disordered" evidence="1">
    <location>
        <begin position="1"/>
        <end position="32"/>
    </location>
</feature>
<name>A0A6J4PLS7_9ACTN</name>
<sequence>GRRSIAEARRTQEAERAQARHGSSPSGRAGTGDLRVVVAHVLPALPQRECHVRGWRPAAPRAGLLLRKELASHIQPRRPHPRTFRNPRRPKSRRLLPGGV</sequence>
<feature type="region of interest" description="Disordered" evidence="1">
    <location>
        <begin position="71"/>
        <end position="100"/>
    </location>
</feature>
<feature type="compositionally biased region" description="Basic and acidic residues" evidence="1">
    <location>
        <begin position="1"/>
        <end position="18"/>
    </location>
</feature>
<feature type="non-terminal residue" evidence="2">
    <location>
        <position position="100"/>
    </location>
</feature>
<accession>A0A6J4PLS7</accession>
<gene>
    <name evidence="2" type="ORF">AVDCRST_MAG82-1149</name>
</gene>
<feature type="non-terminal residue" evidence="2">
    <location>
        <position position="1"/>
    </location>
</feature>
<protein>
    <submittedName>
        <fullName evidence="2">Uncharacterized protein</fullName>
    </submittedName>
</protein>
<organism evidence="2">
    <name type="scientific">uncultured Rubrobacteraceae bacterium</name>
    <dbReference type="NCBI Taxonomy" id="349277"/>
    <lineage>
        <taxon>Bacteria</taxon>
        <taxon>Bacillati</taxon>
        <taxon>Actinomycetota</taxon>
        <taxon>Rubrobacteria</taxon>
        <taxon>Rubrobacterales</taxon>
        <taxon>Rubrobacteraceae</taxon>
        <taxon>environmental samples</taxon>
    </lineage>
</organism>
<dbReference type="EMBL" id="CADCVA010000158">
    <property type="protein sequence ID" value="CAA9416589.1"/>
    <property type="molecule type" value="Genomic_DNA"/>
</dbReference>
<evidence type="ECO:0000256" key="1">
    <source>
        <dbReference type="SAM" id="MobiDB-lite"/>
    </source>
</evidence>
<dbReference type="AlphaFoldDB" id="A0A6J4PLS7"/>